<feature type="binding site" description="axial binding residue" evidence="12">
    <location>
        <position position="427"/>
    </location>
    <ligand>
        <name>heme</name>
        <dbReference type="ChEBI" id="CHEBI:30413"/>
    </ligand>
    <ligandPart>
        <name>Fe</name>
        <dbReference type="ChEBI" id="CHEBI:18248"/>
    </ligandPart>
</feature>
<dbReference type="PRINTS" id="PR00385">
    <property type="entry name" value="P450"/>
</dbReference>
<feature type="transmembrane region" description="Helical" evidence="14">
    <location>
        <begin position="6"/>
        <end position="25"/>
    </location>
</feature>
<dbReference type="FunFam" id="1.10.630.10:FF:000022">
    <property type="entry name" value="Taxadiene 5-alpha hydroxylase"/>
    <property type="match status" value="1"/>
</dbReference>
<proteinExistence type="inferred from homology"/>
<dbReference type="PANTHER" id="PTHR24286:SF349">
    <property type="entry name" value="CYTOCHROME P450 716A1-RELATED"/>
    <property type="match status" value="1"/>
</dbReference>
<accession>A0A7N0T7L9</accession>
<evidence type="ECO:0000256" key="10">
    <source>
        <dbReference type="ARBA" id="ARBA00023033"/>
    </source>
</evidence>
<evidence type="ECO:0000256" key="7">
    <source>
        <dbReference type="ARBA" id="ARBA00022989"/>
    </source>
</evidence>
<evidence type="ECO:0000256" key="13">
    <source>
        <dbReference type="RuleBase" id="RU000461"/>
    </source>
</evidence>
<dbReference type="GO" id="GO:0020037">
    <property type="term" value="F:heme binding"/>
    <property type="evidence" value="ECO:0007669"/>
    <property type="project" value="InterPro"/>
</dbReference>
<comment type="similarity">
    <text evidence="3 13">Belongs to the cytochrome P450 family.</text>
</comment>
<keyword evidence="8 13" id="KW-0560">Oxidoreductase</keyword>
<evidence type="ECO:0000256" key="11">
    <source>
        <dbReference type="ARBA" id="ARBA00023136"/>
    </source>
</evidence>
<organism evidence="15 16">
    <name type="scientific">Kalanchoe fedtschenkoi</name>
    <name type="common">Lavender scallops</name>
    <name type="synonym">South American air plant</name>
    <dbReference type="NCBI Taxonomy" id="63787"/>
    <lineage>
        <taxon>Eukaryota</taxon>
        <taxon>Viridiplantae</taxon>
        <taxon>Streptophyta</taxon>
        <taxon>Embryophyta</taxon>
        <taxon>Tracheophyta</taxon>
        <taxon>Spermatophyta</taxon>
        <taxon>Magnoliopsida</taxon>
        <taxon>eudicotyledons</taxon>
        <taxon>Gunneridae</taxon>
        <taxon>Pentapetalae</taxon>
        <taxon>Saxifragales</taxon>
        <taxon>Crassulaceae</taxon>
        <taxon>Kalanchoe</taxon>
    </lineage>
</organism>
<dbReference type="Proteomes" id="UP000594263">
    <property type="component" value="Unplaced"/>
</dbReference>
<keyword evidence="7 14" id="KW-1133">Transmembrane helix</keyword>
<evidence type="ECO:0008006" key="17">
    <source>
        <dbReference type="Google" id="ProtNLM"/>
    </source>
</evidence>
<dbReference type="Gramene" id="Kaladp0024s0848.2.v1.1">
    <property type="protein sequence ID" value="Kaladp0024s0848.2.v1.1"/>
    <property type="gene ID" value="Kaladp0024s0848.v1.1"/>
</dbReference>
<reference evidence="15" key="1">
    <citation type="submission" date="2021-01" db="UniProtKB">
        <authorList>
            <consortium name="EnsemblPlants"/>
        </authorList>
    </citation>
    <scope>IDENTIFICATION</scope>
</reference>
<evidence type="ECO:0000256" key="2">
    <source>
        <dbReference type="ARBA" id="ARBA00004167"/>
    </source>
</evidence>
<keyword evidence="9 12" id="KW-0408">Iron</keyword>
<dbReference type="InterPro" id="IPR017972">
    <property type="entry name" value="Cyt_P450_CS"/>
</dbReference>
<dbReference type="GO" id="GO:0016125">
    <property type="term" value="P:sterol metabolic process"/>
    <property type="evidence" value="ECO:0007669"/>
    <property type="project" value="TreeGrafter"/>
</dbReference>
<dbReference type="GO" id="GO:0016705">
    <property type="term" value="F:oxidoreductase activity, acting on paired donors, with incorporation or reduction of molecular oxygen"/>
    <property type="evidence" value="ECO:0007669"/>
    <property type="project" value="InterPro"/>
</dbReference>
<evidence type="ECO:0000256" key="9">
    <source>
        <dbReference type="ARBA" id="ARBA00023004"/>
    </source>
</evidence>
<dbReference type="Pfam" id="PF00067">
    <property type="entry name" value="p450"/>
    <property type="match status" value="1"/>
</dbReference>
<dbReference type="PROSITE" id="PS00086">
    <property type="entry name" value="CYTOCHROME_P450"/>
    <property type="match status" value="1"/>
</dbReference>
<comment type="subcellular location">
    <subcellularLocation>
        <location evidence="2">Membrane</location>
        <topology evidence="2">Single-pass membrane protein</topology>
    </subcellularLocation>
</comment>
<dbReference type="InterPro" id="IPR002401">
    <property type="entry name" value="Cyt_P450_E_grp-I"/>
</dbReference>
<dbReference type="CDD" id="cd11043">
    <property type="entry name" value="CYP90-like"/>
    <property type="match status" value="1"/>
</dbReference>
<name>A0A7N0T7L9_KALFE</name>
<dbReference type="PRINTS" id="PR00463">
    <property type="entry name" value="EP450I"/>
</dbReference>
<comment type="cofactor">
    <cofactor evidence="1 12">
        <name>heme</name>
        <dbReference type="ChEBI" id="CHEBI:30413"/>
    </cofactor>
</comment>
<keyword evidence="4 12" id="KW-0349">Heme</keyword>
<dbReference type="GO" id="GO:0005506">
    <property type="term" value="F:iron ion binding"/>
    <property type="evidence" value="ECO:0007669"/>
    <property type="project" value="InterPro"/>
</dbReference>
<evidence type="ECO:0000256" key="4">
    <source>
        <dbReference type="ARBA" id="ARBA00022617"/>
    </source>
</evidence>
<evidence type="ECO:0000256" key="8">
    <source>
        <dbReference type="ARBA" id="ARBA00023002"/>
    </source>
</evidence>
<keyword evidence="16" id="KW-1185">Reference proteome</keyword>
<evidence type="ECO:0000313" key="16">
    <source>
        <dbReference type="Proteomes" id="UP000594263"/>
    </source>
</evidence>
<evidence type="ECO:0000256" key="12">
    <source>
        <dbReference type="PIRSR" id="PIRSR602401-1"/>
    </source>
</evidence>
<evidence type="ECO:0000256" key="6">
    <source>
        <dbReference type="ARBA" id="ARBA00022723"/>
    </source>
</evidence>
<evidence type="ECO:0000256" key="14">
    <source>
        <dbReference type="SAM" id="Phobius"/>
    </source>
</evidence>
<evidence type="ECO:0000313" key="15">
    <source>
        <dbReference type="EnsemblPlants" id="Kaladp0024s0848.2.v1.1"/>
    </source>
</evidence>
<dbReference type="Gene3D" id="1.10.630.10">
    <property type="entry name" value="Cytochrome P450"/>
    <property type="match status" value="1"/>
</dbReference>
<dbReference type="EnsemblPlants" id="Kaladp0024s0848.2.v1.1">
    <property type="protein sequence ID" value="Kaladp0024s0848.2.v1.1"/>
    <property type="gene ID" value="Kaladp0024s0848.v1.1"/>
</dbReference>
<evidence type="ECO:0000256" key="3">
    <source>
        <dbReference type="ARBA" id="ARBA00010617"/>
    </source>
</evidence>
<evidence type="ECO:0000256" key="1">
    <source>
        <dbReference type="ARBA" id="ARBA00001971"/>
    </source>
</evidence>
<dbReference type="InterPro" id="IPR001128">
    <property type="entry name" value="Cyt_P450"/>
</dbReference>
<dbReference type="InterPro" id="IPR036396">
    <property type="entry name" value="Cyt_P450_sf"/>
</dbReference>
<dbReference type="PANTHER" id="PTHR24286">
    <property type="entry name" value="CYTOCHROME P450 26"/>
    <property type="match status" value="1"/>
</dbReference>
<dbReference type="AlphaFoldDB" id="A0A7N0T7L9"/>
<evidence type="ECO:0000256" key="5">
    <source>
        <dbReference type="ARBA" id="ARBA00022692"/>
    </source>
</evidence>
<keyword evidence="10 13" id="KW-0503">Monooxygenase</keyword>
<keyword evidence="6 12" id="KW-0479">Metal-binding</keyword>
<dbReference type="SUPFAM" id="SSF48264">
    <property type="entry name" value="Cytochrome P450"/>
    <property type="match status" value="1"/>
</dbReference>
<keyword evidence="11 14" id="KW-0472">Membrane</keyword>
<keyword evidence="5 14" id="KW-0812">Transmembrane</keyword>
<dbReference type="GO" id="GO:0004497">
    <property type="term" value="F:monooxygenase activity"/>
    <property type="evidence" value="ECO:0007669"/>
    <property type="project" value="UniProtKB-KW"/>
</dbReference>
<protein>
    <recommendedName>
        <fullName evidence="17">Cytochrome P450</fullName>
    </recommendedName>
</protein>
<dbReference type="GO" id="GO:0016020">
    <property type="term" value="C:membrane"/>
    <property type="evidence" value="ECO:0007669"/>
    <property type="project" value="UniProtKB-SubCell"/>
</dbReference>
<sequence length="480" mass="53973">MEFDLYLLSAAIASLVTLTLSSLLYKHFSSRFSGRNIPPGKTGWPIIGESLEFMAAGRKGQPERFILDRVAKYSSNVFKTSLFLEPLVVVAVGAEANTFLFTENKLVRPWWPNVVRKLFPTVTIGSDAAIRLKKMMSPLLQKSRGLENYIAAIDTIAKRHFASEWEGRDSVLVLPLAHRYTMTLACKLFLSVDDPEQVDGIAALIGASAHAIFSIPINLPGTWFSKGLKASKLIRETVLAIAKQRKIEWSENSAPPKQDMLSHLMMATDESGKHMTESEIADSILGLLIGGYEPTSTACALVVKYLAELPEIYHQVYQEQMEIRNSKSEGELLDWNDLQKMTYSWNVACEVMRLTPPLQGAFREAIQDFEYQGYFIPKGCKLYWSSYATHMNPKYYPESEKFDPSRFQGNGVAPYTYVPFGGGVRMCPGKEYSRLELLVFMHNLVTGFKFEKVIADEKVVLDPMPNPAKGLPIRLFPHQS</sequence>